<gene>
    <name evidence="1" type="ORF">EVAR_14161_1</name>
</gene>
<organism evidence="1 2">
    <name type="scientific">Eumeta variegata</name>
    <name type="common">Bagworm moth</name>
    <name type="synonym">Eumeta japonica</name>
    <dbReference type="NCBI Taxonomy" id="151549"/>
    <lineage>
        <taxon>Eukaryota</taxon>
        <taxon>Metazoa</taxon>
        <taxon>Ecdysozoa</taxon>
        <taxon>Arthropoda</taxon>
        <taxon>Hexapoda</taxon>
        <taxon>Insecta</taxon>
        <taxon>Pterygota</taxon>
        <taxon>Neoptera</taxon>
        <taxon>Endopterygota</taxon>
        <taxon>Lepidoptera</taxon>
        <taxon>Glossata</taxon>
        <taxon>Ditrysia</taxon>
        <taxon>Tineoidea</taxon>
        <taxon>Psychidae</taxon>
        <taxon>Oiketicinae</taxon>
        <taxon>Eumeta</taxon>
    </lineage>
</organism>
<dbReference type="EMBL" id="BGZK01000166">
    <property type="protein sequence ID" value="GBP24828.1"/>
    <property type="molecule type" value="Genomic_DNA"/>
</dbReference>
<dbReference type="AlphaFoldDB" id="A0A4C1UEM4"/>
<reference evidence="1 2" key="1">
    <citation type="journal article" date="2019" name="Commun. Biol.">
        <title>The bagworm genome reveals a unique fibroin gene that provides high tensile strength.</title>
        <authorList>
            <person name="Kono N."/>
            <person name="Nakamura H."/>
            <person name="Ohtoshi R."/>
            <person name="Tomita M."/>
            <person name="Numata K."/>
            <person name="Arakawa K."/>
        </authorList>
    </citation>
    <scope>NUCLEOTIDE SEQUENCE [LARGE SCALE GENOMIC DNA]</scope>
</reference>
<evidence type="ECO:0000313" key="2">
    <source>
        <dbReference type="Proteomes" id="UP000299102"/>
    </source>
</evidence>
<comment type="caution">
    <text evidence="1">The sequence shown here is derived from an EMBL/GenBank/DDBJ whole genome shotgun (WGS) entry which is preliminary data.</text>
</comment>
<keyword evidence="2" id="KW-1185">Reference proteome</keyword>
<proteinExistence type="predicted"/>
<sequence>MRPLIARVCARDRRQEAADCNVELGANAQSHYTVAYYCAEVKRVKTYTKDDPGPDRRRMTVAEKMVRKVYKTVLADRRVTVRFIAKEEKI</sequence>
<protein>
    <submittedName>
        <fullName evidence="1">Uncharacterized protein</fullName>
    </submittedName>
</protein>
<name>A0A4C1UEM4_EUMVA</name>
<dbReference type="Proteomes" id="UP000299102">
    <property type="component" value="Unassembled WGS sequence"/>
</dbReference>
<accession>A0A4C1UEM4</accession>
<evidence type="ECO:0000313" key="1">
    <source>
        <dbReference type="EMBL" id="GBP24828.1"/>
    </source>
</evidence>